<gene>
    <name evidence="2" type="ORF">ACFOD3_11390</name>
</gene>
<reference evidence="3" key="1">
    <citation type="journal article" date="2019" name="Int. J. Syst. Evol. Microbiol.">
        <title>The Global Catalogue of Microorganisms (GCM) 10K type strain sequencing project: providing services to taxonomists for standard genome sequencing and annotation.</title>
        <authorList>
            <consortium name="The Broad Institute Genomics Platform"/>
            <consortium name="The Broad Institute Genome Sequencing Center for Infectious Disease"/>
            <person name="Wu L."/>
            <person name="Ma J."/>
        </authorList>
    </citation>
    <scope>NUCLEOTIDE SEQUENCE [LARGE SCALE GENOMIC DNA]</scope>
    <source>
        <strain evidence="3">CGMCC 1.16855</strain>
    </source>
</reference>
<evidence type="ECO:0000313" key="3">
    <source>
        <dbReference type="Proteomes" id="UP001595420"/>
    </source>
</evidence>
<dbReference type="Pfam" id="PF00459">
    <property type="entry name" value="Inositol_P"/>
    <property type="match status" value="1"/>
</dbReference>
<comment type="caution">
    <text evidence="2">The sequence shown here is derived from an EMBL/GenBank/DDBJ whole genome shotgun (WGS) entry which is preliminary data.</text>
</comment>
<proteinExistence type="inferred from homology"/>
<evidence type="ECO:0000313" key="2">
    <source>
        <dbReference type="EMBL" id="MFC3000500.1"/>
    </source>
</evidence>
<dbReference type="EMBL" id="JBHRSB010000003">
    <property type="protein sequence ID" value="MFC3000500.1"/>
    <property type="molecule type" value="Genomic_DNA"/>
</dbReference>
<keyword evidence="3" id="KW-1185">Reference proteome</keyword>
<dbReference type="Proteomes" id="UP001595420">
    <property type="component" value="Unassembled WGS sequence"/>
</dbReference>
<sequence length="243" mass="26881">MQLQEVRSFLRGAADLVMESLPAVMERRRDITWKGDGSPVTAADLHLEALVRAHVAHHLPGADFVGEESYREGDALAGGHLVLLDPIDGTENFCSGLKEWGVSLGLWQGRDHLGSLLLLPELGQSLMTGDRIVPERSRIVGFSSSFHEEIARQMGEVRESRITGCAVYNLYNVARGAFARFCNPKGAHAWDLLPGLMLAREQGCDVMVDGSRFDGRFLEPHRRYRVDIQHRHDLHPGQGPLGG</sequence>
<dbReference type="PANTHER" id="PTHR20854:SF4">
    <property type="entry name" value="INOSITOL-1-MONOPHOSPHATASE-RELATED"/>
    <property type="match status" value="1"/>
</dbReference>
<dbReference type="PANTHER" id="PTHR20854">
    <property type="entry name" value="INOSITOL MONOPHOSPHATASE"/>
    <property type="match status" value="1"/>
</dbReference>
<dbReference type="RefSeq" id="WP_216836593.1">
    <property type="nucleotide sequence ID" value="NZ_JAFNJS010000003.1"/>
</dbReference>
<protein>
    <submittedName>
        <fullName evidence="2">Inositol monophosphatase family protein</fullName>
    </submittedName>
</protein>
<organism evidence="2 3">
    <name type="scientific">Falsiroseomonas tokyonensis</name>
    <dbReference type="NCBI Taxonomy" id="430521"/>
    <lineage>
        <taxon>Bacteria</taxon>
        <taxon>Pseudomonadati</taxon>
        <taxon>Pseudomonadota</taxon>
        <taxon>Alphaproteobacteria</taxon>
        <taxon>Acetobacterales</taxon>
        <taxon>Roseomonadaceae</taxon>
        <taxon>Falsiroseomonas</taxon>
    </lineage>
</organism>
<name>A0ABV7BS15_9PROT</name>
<accession>A0ABV7BS15</accession>
<evidence type="ECO:0000256" key="1">
    <source>
        <dbReference type="ARBA" id="ARBA00009759"/>
    </source>
</evidence>
<dbReference type="InterPro" id="IPR000760">
    <property type="entry name" value="Inositol_monophosphatase-like"/>
</dbReference>
<comment type="similarity">
    <text evidence="1">Belongs to the inositol monophosphatase superfamily.</text>
</comment>